<name>A0ABT5ZA29_9ACTN</name>
<evidence type="ECO:0000313" key="3">
    <source>
        <dbReference type="EMBL" id="MDF2260695.1"/>
    </source>
</evidence>
<dbReference type="Gene3D" id="3.10.450.50">
    <property type="match status" value="1"/>
</dbReference>
<dbReference type="EMBL" id="JARHTQ010000038">
    <property type="protein sequence ID" value="MDF2260695.1"/>
    <property type="molecule type" value="Genomic_DNA"/>
</dbReference>
<reference evidence="3 4" key="1">
    <citation type="submission" date="2023-03" db="EMBL/GenBank/DDBJ databases">
        <title>Draft genome sequence of type strain Streptomyces ferralitis JCM 14344.</title>
        <authorList>
            <person name="Klaysubun C."/>
            <person name="Duangmal K."/>
        </authorList>
    </citation>
    <scope>NUCLEOTIDE SEQUENCE [LARGE SCALE GENOMIC DNA]</scope>
    <source>
        <strain evidence="3 4">JCM 14344</strain>
    </source>
</reference>
<keyword evidence="4" id="KW-1185">Reference proteome</keyword>
<dbReference type="InterPro" id="IPR032710">
    <property type="entry name" value="NTF2-like_dom_sf"/>
</dbReference>
<dbReference type="Proteomes" id="UP001220022">
    <property type="component" value="Unassembled WGS sequence"/>
</dbReference>
<dbReference type="RefSeq" id="WP_275821579.1">
    <property type="nucleotide sequence ID" value="NZ_BAAANM010000024.1"/>
</dbReference>
<dbReference type="SUPFAM" id="SSF54427">
    <property type="entry name" value="NTF2-like"/>
    <property type="match status" value="1"/>
</dbReference>
<feature type="domain" description="DUF4440" evidence="2">
    <location>
        <begin position="31"/>
        <end position="130"/>
    </location>
</feature>
<protein>
    <submittedName>
        <fullName evidence="3">DUF4440 domain-containing protein</fullName>
    </submittedName>
</protein>
<accession>A0ABT5ZA29</accession>
<gene>
    <name evidence="3" type="ORF">P2L57_34780</name>
</gene>
<dbReference type="Pfam" id="PF14534">
    <property type="entry name" value="DUF4440"/>
    <property type="match status" value="1"/>
</dbReference>
<feature type="region of interest" description="Disordered" evidence="1">
    <location>
        <begin position="1"/>
        <end position="20"/>
    </location>
</feature>
<evidence type="ECO:0000256" key="1">
    <source>
        <dbReference type="SAM" id="MobiDB-lite"/>
    </source>
</evidence>
<comment type="caution">
    <text evidence="3">The sequence shown here is derived from an EMBL/GenBank/DDBJ whole genome shotgun (WGS) entry which is preliminary data.</text>
</comment>
<dbReference type="InterPro" id="IPR027843">
    <property type="entry name" value="DUF4440"/>
</dbReference>
<evidence type="ECO:0000313" key="4">
    <source>
        <dbReference type="Proteomes" id="UP001220022"/>
    </source>
</evidence>
<sequence>MTSQSVPSVDVGSDEPITDVTDPAQLPVVFMHAFNRGDLDTIDKLFEPGAIRVLTPGEVVTGEGRRSATRSFLKLGIPIRLTVRHSYVYDDLALLLGDFLIEGTKPNGEYVRMEGTATDVVRRDANGFWRYAIDNPPGTEREVARP</sequence>
<evidence type="ECO:0000259" key="2">
    <source>
        <dbReference type="Pfam" id="PF14534"/>
    </source>
</evidence>
<organism evidence="3 4">
    <name type="scientific">Streptantibioticus ferralitis</name>
    <dbReference type="NCBI Taxonomy" id="236510"/>
    <lineage>
        <taxon>Bacteria</taxon>
        <taxon>Bacillati</taxon>
        <taxon>Actinomycetota</taxon>
        <taxon>Actinomycetes</taxon>
        <taxon>Kitasatosporales</taxon>
        <taxon>Streptomycetaceae</taxon>
        <taxon>Streptantibioticus</taxon>
    </lineage>
</organism>
<proteinExistence type="predicted"/>